<feature type="domain" description="Ferrous iron transporter FeoA-like" evidence="2">
    <location>
        <begin position="83"/>
        <end position="155"/>
    </location>
</feature>
<dbReference type="EMBL" id="NGKA01000002">
    <property type="protein sequence ID" value="RSU15193.1"/>
    <property type="molecule type" value="Genomic_DNA"/>
</dbReference>
<dbReference type="InterPro" id="IPR008988">
    <property type="entry name" value="Transcriptional_repressor_C"/>
</dbReference>
<name>A0A430B4G6_9ENTE</name>
<dbReference type="SUPFAM" id="SSF50037">
    <property type="entry name" value="C-terminal domain of transcriptional repressors"/>
    <property type="match status" value="2"/>
</dbReference>
<dbReference type="InterPro" id="IPR007167">
    <property type="entry name" value="Fe-transptr_FeoA-like"/>
</dbReference>
<dbReference type="RefSeq" id="WP_126806879.1">
    <property type="nucleotide sequence ID" value="NZ_NGKA01000002.1"/>
</dbReference>
<keyword evidence="1" id="KW-0408">Iron</keyword>
<keyword evidence="4" id="KW-1185">Reference proteome</keyword>
<dbReference type="GO" id="GO:0046914">
    <property type="term" value="F:transition metal ion binding"/>
    <property type="evidence" value="ECO:0007669"/>
    <property type="project" value="InterPro"/>
</dbReference>
<comment type="caution">
    <text evidence="3">The sequence shown here is derived from an EMBL/GenBank/DDBJ whole genome shotgun (WGS) entry which is preliminary data.</text>
</comment>
<dbReference type="InterPro" id="IPR052713">
    <property type="entry name" value="FeoA"/>
</dbReference>
<dbReference type="SMART" id="SM00899">
    <property type="entry name" value="FeoA"/>
    <property type="match status" value="2"/>
</dbReference>
<evidence type="ECO:0000313" key="4">
    <source>
        <dbReference type="Proteomes" id="UP000287605"/>
    </source>
</evidence>
<gene>
    <name evidence="3" type="ORF">CBF29_02335</name>
</gene>
<evidence type="ECO:0000256" key="1">
    <source>
        <dbReference type="ARBA" id="ARBA00023004"/>
    </source>
</evidence>
<dbReference type="OrthoDB" id="9811076at2"/>
<dbReference type="Pfam" id="PF04023">
    <property type="entry name" value="FeoA"/>
    <property type="match status" value="2"/>
</dbReference>
<organism evidence="3 4">
    <name type="scientific">Vagococcus elongatus</name>
    <dbReference type="NCBI Taxonomy" id="180344"/>
    <lineage>
        <taxon>Bacteria</taxon>
        <taxon>Bacillati</taxon>
        <taxon>Bacillota</taxon>
        <taxon>Bacilli</taxon>
        <taxon>Lactobacillales</taxon>
        <taxon>Enterococcaceae</taxon>
        <taxon>Vagococcus</taxon>
    </lineage>
</organism>
<dbReference type="Proteomes" id="UP000287605">
    <property type="component" value="Unassembled WGS sequence"/>
</dbReference>
<feature type="domain" description="Ferrous iron transporter FeoA-like" evidence="2">
    <location>
        <begin position="2"/>
        <end position="73"/>
    </location>
</feature>
<evidence type="ECO:0000313" key="3">
    <source>
        <dbReference type="EMBL" id="RSU15193.1"/>
    </source>
</evidence>
<dbReference type="InterPro" id="IPR038157">
    <property type="entry name" value="FeoA_core_dom"/>
</dbReference>
<dbReference type="PANTHER" id="PTHR42954:SF2">
    <property type="entry name" value="FE(2+) TRANSPORT PROTEIN A"/>
    <property type="match status" value="1"/>
</dbReference>
<dbReference type="PANTHER" id="PTHR42954">
    <property type="entry name" value="FE(2+) TRANSPORT PROTEIN A"/>
    <property type="match status" value="1"/>
</dbReference>
<evidence type="ECO:0000259" key="2">
    <source>
        <dbReference type="SMART" id="SM00899"/>
    </source>
</evidence>
<proteinExistence type="predicted"/>
<sequence length="156" mass="17356">MKALVDGEVNKEYVFVGFSNESSNEKYLADLGLVYGTSIRIMSAIENAQMVIYFQNNRLGIDHNVAKGIMIEEKESVGTHDLITLNELNAGETGIIKNIIGQNAIRRRLMDMGMTKGTPVKLIKVAPLGDPIELKIRGYQLSLRKSEAELIFIERG</sequence>
<dbReference type="Gene3D" id="2.30.30.90">
    <property type="match status" value="2"/>
</dbReference>
<protein>
    <recommendedName>
        <fullName evidence="2">Ferrous iron transporter FeoA-like domain-containing protein</fullName>
    </recommendedName>
</protein>
<dbReference type="AlphaFoldDB" id="A0A430B4G6"/>
<accession>A0A430B4G6</accession>
<reference evidence="3 4" key="1">
    <citation type="submission" date="2017-05" db="EMBL/GenBank/DDBJ databases">
        <title>Vagococcus spp. assemblies.</title>
        <authorList>
            <person name="Gulvik C.A."/>
        </authorList>
    </citation>
    <scope>NUCLEOTIDE SEQUENCE [LARGE SCALE GENOMIC DNA]</scope>
    <source>
        <strain evidence="3 4">CCUG 51432</strain>
    </source>
</reference>